<comment type="subcellular location">
    <subcellularLocation>
        <location evidence="1">Cytoplasm</location>
    </subcellularLocation>
</comment>
<proteinExistence type="predicted"/>
<dbReference type="GO" id="GO:0016891">
    <property type="term" value="F:RNA endonuclease activity producing 5'-phosphomonoesters, hydrolytic mechanism"/>
    <property type="evidence" value="ECO:0007669"/>
    <property type="project" value="TreeGrafter"/>
</dbReference>
<keyword evidence="4" id="KW-0255">Endonuclease</keyword>
<organism evidence="6 7">
    <name type="scientific">Chytriomyces confervae</name>
    <dbReference type="NCBI Taxonomy" id="246404"/>
    <lineage>
        <taxon>Eukaryota</taxon>
        <taxon>Fungi</taxon>
        <taxon>Fungi incertae sedis</taxon>
        <taxon>Chytridiomycota</taxon>
        <taxon>Chytridiomycota incertae sedis</taxon>
        <taxon>Chytridiomycetes</taxon>
        <taxon>Chytridiales</taxon>
        <taxon>Chytriomycetaceae</taxon>
        <taxon>Chytriomyces</taxon>
    </lineage>
</organism>
<keyword evidence="3" id="KW-0540">Nuclease</keyword>
<dbReference type="PANTHER" id="PTHR28511:SF1">
    <property type="entry name" value="ENDONUCLEASE V"/>
    <property type="match status" value="1"/>
</dbReference>
<protein>
    <recommendedName>
        <fullName evidence="8">Endonuclease V</fullName>
    </recommendedName>
</protein>
<dbReference type="GO" id="GO:0003727">
    <property type="term" value="F:single-stranded RNA binding"/>
    <property type="evidence" value="ECO:0007669"/>
    <property type="project" value="TreeGrafter"/>
</dbReference>
<feature type="non-terminal residue" evidence="6">
    <location>
        <position position="227"/>
    </location>
</feature>
<dbReference type="EMBL" id="QEAP01001239">
    <property type="protein sequence ID" value="TPX48894.1"/>
    <property type="molecule type" value="Genomic_DNA"/>
</dbReference>
<keyword evidence="7" id="KW-1185">Reference proteome</keyword>
<keyword evidence="2" id="KW-0963">Cytoplasm</keyword>
<dbReference type="CDD" id="cd06559">
    <property type="entry name" value="Endonuclease_V"/>
    <property type="match status" value="1"/>
</dbReference>
<sequence>MTNDDLKAQWTEIQDRLKTNLITLNHNLSFTIGTDGLLKDLHHVVGVDVSFYPSTQPEHTDASSSEVAVICLAVLSFPQLQLVHEIIKEVHLPIPYIPGFLAMREAPAVSSVLADLALSAPHLYPPQILFVDGNGVFHPRGFGVASQIGVETGIPTIGVAKNLLEVHSDGITASHVKQISDNLAAGGWEKVVGLESQRVYGACVRATKAAKNPVYVSVGHAVDLDTA</sequence>
<evidence type="ECO:0000256" key="2">
    <source>
        <dbReference type="ARBA" id="ARBA00022490"/>
    </source>
</evidence>
<evidence type="ECO:0008006" key="8">
    <source>
        <dbReference type="Google" id="ProtNLM"/>
    </source>
</evidence>
<accession>A0A507DBE1</accession>
<dbReference type="GO" id="GO:0005737">
    <property type="term" value="C:cytoplasm"/>
    <property type="evidence" value="ECO:0007669"/>
    <property type="project" value="UniProtKB-SubCell"/>
</dbReference>
<gene>
    <name evidence="6" type="ORF">CcCBS67573_g10186</name>
</gene>
<keyword evidence="5" id="KW-0378">Hydrolase</keyword>
<dbReference type="STRING" id="246404.A0A507DBE1"/>
<reference evidence="6 7" key="1">
    <citation type="journal article" date="2019" name="Sci. Rep.">
        <title>Comparative genomics of chytrid fungi reveal insights into the obligate biotrophic and pathogenic lifestyle of Synchytrium endobioticum.</title>
        <authorList>
            <person name="van de Vossenberg B.T.L.H."/>
            <person name="Warris S."/>
            <person name="Nguyen H.D.T."/>
            <person name="van Gent-Pelzer M.P.E."/>
            <person name="Joly D.L."/>
            <person name="van de Geest H.C."/>
            <person name="Bonants P.J.M."/>
            <person name="Smith D.S."/>
            <person name="Levesque C.A."/>
            <person name="van der Lee T.A.J."/>
        </authorList>
    </citation>
    <scope>NUCLEOTIDE SEQUENCE [LARGE SCALE GENOMIC DNA]</scope>
    <source>
        <strain evidence="6 7">CBS 675.73</strain>
    </source>
</reference>
<evidence type="ECO:0000256" key="4">
    <source>
        <dbReference type="ARBA" id="ARBA00022759"/>
    </source>
</evidence>
<evidence type="ECO:0000256" key="1">
    <source>
        <dbReference type="ARBA" id="ARBA00004496"/>
    </source>
</evidence>
<dbReference type="GO" id="GO:0005730">
    <property type="term" value="C:nucleolus"/>
    <property type="evidence" value="ECO:0007669"/>
    <property type="project" value="TreeGrafter"/>
</dbReference>
<dbReference type="InterPro" id="IPR007581">
    <property type="entry name" value="Endonuclease-V"/>
</dbReference>
<dbReference type="Pfam" id="PF04493">
    <property type="entry name" value="Endonuclease_5"/>
    <property type="match status" value="1"/>
</dbReference>
<dbReference type="PANTHER" id="PTHR28511">
    <property type="entry name" value="ENDONUCLEASE V"/>
    <property type="match status" value="1"/>
</dbReference>
<evidence type="ECO:0000256" key="5">
    <source>
        <dbReference type="ARBA" id="ARBA00022801"/>
    </source>
</evidence>
<evidence type="ECO:0000256" key="3">
    <source>
        <dbReference type="ARBA" id="ARBA00022722"/>
    </source>
</evidence>
<dbReference type="AlphaFoldDB" id="A0A507DBE1"/>
<dbReference type="OrthoDB" id="20018at2759"/>
<dbReference type="GO" id="GO:0006281">
    <property type="term" value="P:DNA repair"/>
    <property type="evidence" value="ECO:0007669"/>
    <property type="project" value="InterPro"/>
</dbReference>
<dbReference type="Gene3D" id="3.30.2170.10">
    <property type="entry name" value="archaeoglobus fulgidus dsm 4304 superfamily"/>
    <property type="match status" value="1"/>
</dbReference>
<evidence type="ECO:0000313" key="7">
    <source>
        <dbReference type="Proteomes" id="UP000320333"/>
    </source>
</evidence>
<name>A0A507DBE1_9FUNG</name>
<dbReference type="Proteomes" id="UP000320333">
    <property type="component" value="Unassembled WGS sequence"/>
</dbReference>
<evidence type="ECO:0000313" key="6">
    <source>
        <dbReference type="EMBL" id="TPX48894.1"/>
    </source>
</evidence>
<comment type="caution">
    <text evidence="6">The sequence shown here is derived from an EMBL/GenBank/DDBJ whole genome shotgun (WGS) entry which is preliminary data.</text>
</comment>